<dbReference type="CDD" id="cd11070">
    <property type="entry name" value="CYP56-like"/>
    <property type="match status" value="1"/>
</dbReference>
<accession>A0ABR3YHZ1</accession>
<gene>
    <name evidence="8" type="ORF">Sste5346_010096</name>
</gene>
<comment type="caution">
    <text evidence="8">The sequence shown here is derived from an EMBL/GenBank/DDBJ whole genome shotgun (WGS) entry which is preliminary data.</text>
</comment>
<evidence type="ECO:0000256" key="5">
    <source>
        <dbReference type="ARBA" id="ARBA00023004"/>
    </source>
</evidence>
<proteinExistence type="inferred from homology"/>
<feature type="signal peptide" evidence="7">
    <location>
        <begin position="1"/>
        <end position="21"/>
    </location>
</feature>
<dbReference type="InterPro" id="IPR050121">
    <property type="entry name" value="Cytochrome_P450_monoxygenase"/>
</dbReference>
<dbReference type="PRINTS" id="PR00385">
    <property type="entry name" value="P450"/>
</dbReference>
<evidence type="ECO:0000256" key="3">
    <source>
        <dbReference type="ARBA" id="ARBA00022617"/>
    </source>
</evidence>
<evidence type="ECO:0000256" key="4">
    <source>
        <dbReference type="ARBA" id="ARBA00022723"/>
    </source>
</evidence>
<evidence type="ECO:0000256" key="2">
    <source>
        <dbReference type="ARBA" id="ARBA00010617"/>
    </source>
</evidence>
<keyword evidence="6" id="KW-0560">Oxidoreductase</keyword>
<dbReference type="InterPro" id="IPR001128">
    <property type="entry name" value="Cyt_P450"/>
</dbReference>
<dbReference type="PRINTS" id="PR00463">
    <property type="entry name" value="EP450I"/>
</dbReference>
<reference evidence="8 9" key="1">
    <citation type="journal article" date="2024" name="IMA Fungus">
        <title>IMA Genome - F19 : A genome assembly and annotation guide to empower mycologists, including annotated draft genome sequences of Ceratocystis pirilliformis, Diaporthe australafricana, Fusarium ophioides, Paecilomyces lecythidis, and Sporothrix stenoceras.</title>
        <authorList>
            <person name="Aylward J."/>
            <person name="Wilson A.M."/>
            <person name="Visagie C.M."/>
            <person name="Spraker J."/>
            <person name="Barnes I."/>
            <person name="Buitendag C."/>
            <person name="Ceriani C."/>
            <person name="Del Mar Angel L."/>
            <person name="du Plessis D."/>
            <person name="Fuchs T."/>
            <person name="Gasser K."/>
            <person name="Kramer D."/>
            <person name="Li W."/>
            <person name="Munsamy K."/>
            <person name="Piso A."/>
            <person name="Price J.L."/>
            <person name="Sonnekus B."/>
            <person name="Thomas C."/>
            <person name="van der Nest A."/>
            <person name="van Dijk A."/>
            <person name="van Heerden A."/>
            <person name="van Vuuren N."/>
            <person name="Yilmaz N."/>
            <person name="Duong T.A."/>
            <person name="van der Merwe N.A."/>
            <person name="Wingfield M.J."/>
            <person name="Wingfield B.D."/>
        </authorList>
    </citation>
    <scope>NUCLEOTIDE SEQUENCE [LARGE SCALE GENOMIC DNA]</scope>
    <source>
        <strain evidence="8 9">CMW 5346</strain>
    </source>
</reference>
<evidence type="ECO:0000256" key="1">
    <source>
        <dbReference type="ARBA" id="ARBA00001971"/>
    </source>
</evidence>
<evidence type="ECO:0000313" key="9">
    <source>
        <dbReference type="Proteomes" id="UP001583186"/>
    </source>
</evidence>
<evidence type="ECO:0000256" key="7">
    <source>
        <dbReference type="SAM" id="SignalP"/>
    </source>
</evidence>
<keyword evidence="4 6" id="KW-0479">Metal-binding</keyword>
<organism evidence="8 9">
    <name type="scientific">Sporothrix stenoceras</name>
    <dbReference type="NCBI Taxonomy" id="5173"/>
    <lineage>
        <taxon>Eukaryota</taxon>
        <taxon>Fungi</taxon>
        <taxon>Dikarya</taxon>
        <taxon>Ascomycota</taxon>
        <taxon>Pezizomycotina</taxon>
        <taxon>Sordariomycetes</taxon>
        <taxon>Sordariomycetidae</taxon>
        <taxon>Ophiostomatales</taxon>
        <taxon>Ophiostomataceae</taxon>
        <taxon>Sporothrix</taxon>
    </lineage>
</organism>
<evidence type="ECO:0000313" key="8">
    <source>
        <dbReference type="EMBL" id="KAL1887595.1"/>
    </source>
</evidence>
<name>A0ABR3YHZ1_9PEZI</name>
<comment type="similarity">
    <text evidence="2 6">Belongs to the cytochrome P450 family.</text>
</comment>
<dbReference type="PANTHER" id="PTHR24305:SF166">
    <property type="entry name" value="CYTOCHROME P450 12A4, MITOCHONDRIAL-RELATED"/>
    <property type="match status" value="1"/>
</dbReference>
<dbReference type="Proteomes" id="UP001583186">
    <property type="component" value="Unassembled WGS sequence"/>
</dbReference>
<protein>
    <recommendedName>
        <fullName evidence="10">Cytochrome P450</fullName>
    </recommendedName>
</protein>
<dbReference type="PANTHER" id="PTHR24305">
    <property type="entry name" value="CYTOCHROME P450"/>
    <property type="match status" value="1"/>
</dbReference>
<evidence type="ECO:0000256" key="6">
    <source>
        <dbReference type="RuleBase" id="RU000461"/>
    </source>
</evidence>
<evidence type="ECO:0008006" key="10">
    <source>
        <dbReference type="Google" id="ProtNLM"/>
    </source>
</evidence>
<dbReference type="InterPro" id="IPR036396">
    <property type="entry name" value="Cyt_P450_sf"/>
</dbReference>
<dbReference type="PROSITE" id="PS00086">
    <property type="entry name" value="CYTOCHROME_P450"/>
    <property type="match status" value="1"/>
</dbReference>
<dbReference type="InterPro" id="IPR017972">
    <property type="entry name" value="Cyt_P450_CS"/>
</dbReference>
<keyword evidence="6" id="KW-0503">Monooxygenase</keyword>
<keyword evidence="5 6" id="KW-0408">Iron</keyword>
<dbReference type="SUPFAM" id="SSF48264">
    <property type="entry name" value="Cytochrome P450"/>
    <property type="match status" value="1"/>
</dbReference>
<keyword evidence="7" id="KW-0732">Signal</keyword>
<comment type="cofactor">
    <cofactor evidence="1">
        <name>heme</name>
        <dbReference type="ChEBI" id="CHEBI:30413"/>
    </cofactor>
</comment>
<feature type="chain" id="PRO_5046617641" description="Cytochrome P450" evidence="7">
    <location>
        <begin position="22"/>
        <end position="588"/>
    </location>
</feature>
<dbReference type="Gene3D" id="1.10.630.10">
    <property type="entry name" value="Cytochrome P450"/>
    <property type="match status" value="1"/>
</dbReference>
<dbReference type="EMBL" id="JAWCUI010000114">
    <property type="protein sequence ID" value="KAL1887595.1"/>
    <property type="molecule type" value="Genomic_DNA"/>
</dbReference>
<dbReference type="Pfam" id="PF00067">
    <property type="entry name" value="p450"/>
    <property type="match status" value="1"/>
</dbReference>
<dbReference type="InterPro" id="IPR002401">
    <property type="entry name" value="Cyt_P450_E_grp-I"/>
</dbReference>
<keyword evidence="9" id="KW-1185">Reference proteome</keyword>
<keyword evidence="3 6" id="KW-0349">Heme</keyword>
<sequence>MAHTWLVAFLAIVGAWLVSCAHRFYTNYRNAVASGFPVVLCPVNTQNPVYMVLNAPLRPILKKILPTAIYDAWQPATYGWEFRDHHGFHDRIGPVFILVTTGVNEIWCADPALAQILLARRKDFVMLPEAKIIMSLLGNNIIASDGETWARQRRLIAPNLNERISAIVWKESMLQADQMADFMLTKEPEGISTQTVASLRAIAINVLGQVGYGQPKPFQPMELPRDPKAPMAYIDAIGLVAELLAAAAIVPNFILSLPFMPLVVQTLAAAMRKLPALTADMLDQERQRQKTRSVEDSESRENIMSLLVRLADQSKNKEAGQARAADPHASTLSLTEDEIAGNLFLVTGAGFDTTANTMSYAAVLMAAYPDKQAWMQDELDRVFGGSSTGLTEKQRADRLASLDYTTVYPQLVRCLAFMFETLRLFPAVLHLSRGVKVNPTNAPPQTVTVRSTTHHLAGAYNVFVNNMGLHTAPATWGADSDEFRPERWIEVDEKTGQESVMTPPRGTFSPWSGGPRVCPGQKMSQVEFVVVMATLLWRCSVKPVTHSERGETDADARHRLLELTEDSQPRLTLQMNRPDEAELQWVAR</sequence>